<proteinExistence type="predicted"/>
<dbReference type="Proteomes" id="UP000254280">
    <property type="component" value="Unassembled WGS sequence"/>
</dbReference>
<organism evidence="2 3">
    <name type="scientific">[Pasteurella] mairii</name>
    <dbReference type="NCBI Taxonomy" id="757"/>
    <lineage>
        <taxon>Bacteria</taxon>
        <taxon>Pseudomonadati</taxon>
        <taxon>Pseudomonadota</taxon>
        <taxon>Gammaproteobacteria</taxon>
        <taxon>Pasteurellales</taxon>
        <taxon>Pasteurellaceae</taxon>
    </lineage>
</organism>
<name>A0A379B3K9_9PAST</name>
<feature type="domain" description="DUF4224" evidence="1">
    <location>
        <begin position="6"/>
        <end position="49"/>
    </location>
</feature>
<accession>A0A379B3K9</accession>
<evidence type="ECO:0000313" key="2">
    <source>
        <dbReference type="EMBL" id="SUB33032.1"/>
    </source>
</evidence>
<dbReference type="AlphaFoldDB" id="A0A379B3K9"/>
<dbReference type="InterPro" id="IPR025319">
    <property type="entry name" value="DUF4224"/>
</dbReference>
<sequence length="73" mass="8499">MESAFYTQDEIRILTGVKVKKKTMCKVLRDQHIPFSVDINGFPVVKRDFLTTTKKTEKKLKSKWQSNALSHKT</sequence>
<dbReference type="OrthoDB" id="5691358at2"/>
<reference evidence="2 3" key="1">
    <citation type="submission" date="2018-06" db="EMBL/GenBank/DDBJ databases">
        <authorList>
            <consortium name="Pathogen Informatics"/>
            <person name="Doyle S."/>
        </authorList>
    </citation>
    <scope>NUCLEOTIDE SEQUENCE [LARGE SCALE GENOMIC DNA]</scope>
    <source>
        <strain evidence="2 3">NCTC10699</strain>
    </source>
</reference>
<dbReference type="EMBL" id="UGSS01000002">
    <property type="protein sequence ID" value="SUB33032.1"/>
    <property type="molecule type" value="Genomic_DNA"/>
</dbReference>
<gene>
    <name evidence="2" type="ORF">NCTC10699_00629</name>
</gene>
<protein>
    <recommendedName>
        <fullName evidence="1">DUF4224 domain-containing protein</fullName>
    </recommendedName>
</protein>
<keyword evidence="3" id="KW-1185">Reference proteome</keyword>
<evidence type="ECO:0000259" key="1">
    <source>
        <dbReference type="Pfam" id="PF13986"/>
    </source>
</evidence>
<evidence type="ECO:0000313" key="3">
    <source>
        <dbReference type="Proteomes" id="UP000254280"/>
    </source>
</evidence>
<dbReference type="Pfam" id="PF13986">
    <property type="entry name" value="DUF4224"/>
    <property type="match status" value="1"/>
</dbReference>